<dbReference type="Proteomes" id="UP001438707">
    <property type="component" value="Unassembled WGS sequence"/>
</dbReference>
<keyword evidence="3" id="KW-1185">Reference proteome</keyword>
<dbReference type="Pfam" id="PF04832">
    <property type="entry name" value="SOUL"/>
    <property type="match status" value="1"/>
</dbReference>
<accession>A0AAW1RH31</accession>
<gene>
    <name evidence="2" type="ORF">WJX74_002802</name>
</gene>
<dbReference type="FunFam" id="3.20.80.10:FF:000008">
    <property type="entry name" value="SOUL heme-binding protein"/>
    <property type="match status" value="1"/>
</dbReference>
<comment type="caution">
    <text evidence="2">The sequence shown here is derived from an EMBL/GenBank/DDBJ whole genome shotgun (WGS) entry which is preliminary data.</text>
</comment>
<dbReference type="EMBL" id="JALJOS010000011">
    <property type="protein sequence ID" value="KAK9832958.1"/>
    <property type="molecule type" value="Genomic_DNA"/>
</dbReference>
<name>A0AAW1RH31_9CHLO</name>
<dbReference type="SUPFAM" id="SSF54427">
    <property type="entry name" value="NTF2-like"/>
    <property type="match status" value="1"/>
</dbReference>
<dbReference type="PANTHER" id="PTHR11220:SF50">
    <property type="entry name" value="SOUL HEME-BINDING FAMILY PROTEIN"/>
    <property type="match status" value="1"/>
</dbReference>
<evidence type="ECO:0000256" key="1">
    <source>
        <dbReference type="ARBA" id="ARBA00009817"/>
    </source>
</evidence>
<evidence type="ECO:0008006" key="4">
    <source>
        <dbReference type="Google" id="ProtNLM"/>
    </source>
</evidence>
<dbReference type="PANTHER" id="PTHR11220">
    <property type="entry name" value="HEME-BINDING PROTEIN-RELATED"/>
    <property type="match status" value="1"/>
</dbReference>
<dbReference type="InterPro" id="IPR018790">
    <property type="entry name" value="DUF2358"/>
</dbReference>
<dbReference type="InterPro" id="IPR032710">
    <property type="entry name" value="NTF2-like_dom_sf"/>
</dbReference>
<organism evidence="2 3">
    <name type="scientific">Apatococcus lobatus</name>
    <dbReference type="NCBI Taxonomy" id="904363"/>
    <lineage>
        <taxon>Eukaryota</taxon>
        <taxon>Viridiplantae</taxon>
        <taxon>Chlorophyta</taxon>
        <taxon>core chlorophytes</taxon>
        <taxon>Trebouxiophyceae</taxon>
        <taxon>Chlorellales</taxon>
        <taxon>Chlorellaceae</taxon>
        <taxon>Apatococcus</taxon>
    </lineage>
</organism>
<comment type="similarity">
    <text evidence="1">Belongs to the HEBP family.</text>
</comment>
<dbReference type="InterPro" id="IPR006917">
    <property type="entry name" value="SOUL_heme-bd"/>
</dbReference>
<dbReference type="AlphaFoldDB" id="A0AAW1RH31"/>
<evidence type="ECO:0000313" key="3">
    <source>
        <dbReference type="Proteomes" id="UP001438707"/>
    </source>
</evidence>
<evidence type="ECO:0000313" key="2">
    <source>
        <dbReference type="EMBL" id="KAK9832958.1"/>
    </source>
</evidence>
<reference evidence="2 3" key="1">
    <citation type="journal article" date="2024" name="Nat. Commun.">
        <title>Phylogenomics reveals the evolutionary origins of lichenization in chlorophyte algae.</title>
        <authorList>
            <person name="Puginier C."/>
            <person name="Libourel C."/>
            <person name="Otte J."/>
            <person name="Skaloud P."/>
            <person name="Haon M."/>
            <person name="Grisel S."/>
            <person name="Petersen M."/>
            <person name="Berrin J.G."/>
            <person name="Delaux P.M."/>
            <person name="Dal Grande F."/>
            <person name="Keller J."/>
        </authorList>
    </citation>
    <scope>NUCLEOTIDE SEQUENCE [LARGE SCALE GENOMIC DNA]</scope>
    <source>
        <strain evidence="2 3">SAG 2145</strain>
    </source>
</reference>
<dbReference type="Pfam" id="PF10184">
    <property type="entry name" value="DUF2358"/>
    <property type="match status" value="1"/>
</dbReference>
<proteinExistence type="inferred from homology"/>
<protein>
    <recommendedName>
        <fullName evidence="4">SOUL heme-binding protein</fullName>
    </recommendedName>
</protein>
<sequence length="415" mass="45661">MAFALPAAQGLPVQQHVERQAARLHVAGLANRRQAAPSRVSVKVQSAAGTFGQEGAGSAQISFRGEPASASTNVSSSAANSKAVLEDVRLFLQAELPGLFSSGRITKERYASDFKFEDPVTRVTGLDQFASYLQLLRSVFAITFDVHSIKPKGATELVTRWTMTMKFKLGFAIYRPELVFTGQSFYGVDANTGIVRSQLDVWDATSNNTYPSLEGLAHVLRQLGNYKATPDLEGPRYKVLRSTKEYEIRKYDSYMVAETAMPMSSGPAEGSGFQDLANYIFGGNDRQESMEMTSPVINTINTDGSTQPQMQFPMEAKYGQSLEALPNPSDGRVRRRLQEGGLVAATTFSGLPLDFEVTEAERKLRGALLLDGVQASSGYKLARYNDPFTLPFVRRNEVLIRLDDFQLDDSDKEQS</sequence>
<dbReference type="SUPFAM" id="SSF55136">
    <property type="entry name" value="Probable bacterial effector-binding domain"/>
    <property type="match status" value="1"/>
</dbReference>
<dbReference type="InterPro" id="IPR011256">
    <property type="entry name" value="Reg_factor_effector_dom_sf"/>
</dbReference>
<dbReference type="Gene3D" id="3.20.80.10">
    <property type="entry name" value="Regulatory factor, effector binding domain"/>
    <property type="match status" value="1"/>
</dbReference>